<dbReference type="GO" id="GO:0003700">
    <property type="term" value="F:DNA-binding transcription factor activity"/>
    <property type="evidence" value="ECO:0007669"/>
    <property type="project" value="InterPro"/>
</dbReference>
<dbReference type="AlphaFoldDB" id="A0A2T0VE07"/>
<dbReference type="PRINTS" id="PR00037">
    <property type="entry name" value="HTHLACR"/>
</dbReference>
<name>A0A2T0VE07_9MICO</name>
<dbReference type="PANTHER" id="PTHR30146">
    <property type="entry name" value="LACI-RELATED TRANSCRIPTIONAL REPRESSOR"/>
    <property type="match status" value="1"/>
</dbReference>
<dbReference type="Gene3D" id="1.10.10.10">
    <property type="entry name" value="Winged helix-like DNA-binding domain superfamily/Winged helix DNA-binding domain"/>
    <property type="match status" value="1"/>
</dbReference>
<evidence type="ECO:0000256" key="1">
    <source>
        <dbReference type="ARBA" id="ARBA00023015"/>
    </source>
</evidence>
<proteinExistence type="predicted"/>
<dbReference type="Pfam" id="PF13377">
    <property type="entry name" value="Peripla_BP_3"/>
    <property type="match status" value="1"/>
</dbReference>
<dbReference type="GO" id="GO:0000976">
    <property type="term" value="F:transcription cis-regulatory region binding"/>
    <property type="evidence" value="ECO:0007669"/>
    <property type="project" value="TreeGrafter"/>
</dbReference>
<gene>
    <name evidence="5" type="ORF">B0I08_104121</name>
</gene>
<dbReference type="RefSeq" id="WP_106211870.1">
    <property type="nucleotide sequence ID" value="NZ_PVTL01000004.1"/>
</dbReference>
<keyword evidence="6" id="KW-1185">Reference proteome</keyword>
<keyword evidence="3" id="KW-0804">Transcription</keyword>
<dbReference type="InterPro" id="IPR036390">
    <property type="entry name" value="WH_DNA-bd_sf"/>
</dbReference>
<reference evidence="5 6" key="1">
    <citation type="submission" date="2018-03" db="EMBL/GenBank/DDBJ databases">
        <title>Genomic Encyclopedia of Type Strains, Phase III (KMG-III): the genomes of soil and plant-associated and newly described type strains.</title>
        <authorList>
            <person name="Whitman W."/>
        </authorList>
    </citation>
    <scope>NUCLEOTIDE SEQUENCE [LARGE SCALE GENOMIC DNA]</scope>
    <source>
        <strain evidence="5 6">CGMCC 1.12484</strain>
    </source>
</reference>
<dbReference type="PROSITE" id="PS00894">
    <property type="entry name" value="HTH_DEOR_1"/>
    <property type="match status" value="1"/>
</dbReference>
<keyword evidence="2" id="KW-0238">DNA-binding</keyword>
<dbReference type="Pfam" id="PF08220">
    <property type="entry name" value="HTH_DeoR"/>
    <property type="match status" value="1"/>
</dbReference>
<dbReference type="InterPro" id="IPR028082">
    <property type="entry name" value="Peripla_BP_I"/>
</dbReference>
<dbReference type="InterPro" id="IPR018356">
    <property type="entry name" value="Tscrpt_reg_HTH_DeoR_CS"/>
</dbReference>
<keyword evidence="1" id="KW-0805">Transcription regulation</keyword>
<evidence type="ECO:0000259" key="4">
    <source>
        <dbReference type="PROSITE" id="PS51000"/>
    </source>
</evidence>
<evidence type="ECO:0000256" key="3">
    <source>
        <dbReference type="ARBA" id="ARBA00023163"/>
    </source>
</evidence>
<dbReference type="InterPro" id="IPR001034">
    <property type="entry name" value="DeoR_HTH"/>
</dbReference>
<dbReference type="SUPFAM" id="SSF53822">
    <property type="entry name" value="Periplasmic binding protein-like I"/>
    <property type="match status" value="1"/>
</dbReference>
<dbReference type="Gene3D" id="3.40.50.2300">
    <property type="match status" value="2"/>
</dbReference>
<accession>A0A2T0VE07</accession>
<comment type="caution">
    <text evidence="5">The sequence shown here is derived from an EMBL/GenBank/DDBJ whole genome shotgun (WGS) entry which is preliminary data.</text>
</comment>
<evidence type="ECO:0000256" key="2">
    <source>
        <dbReference type="ARBA" id="ARBA00023125"/>
    </source>
</evidence>
<dbReference type="OrthoDB" id="3252280at2"/>
<organism evidence="5 6">
    <name type="scientific">Glaciihabitans tibetensis</name>
    <dbReference type="NCBI Taxonomy" id="1266600"/>
    <lineage>
        <taxon>Bacteria</taxon>
        <taxon>Bacillati</taxon>
        <taxon>Actinomycetota</taxon>
        <taxon>Actinomycetes</taxon>
        <taxon>Micrococcales</taxon>
        <taxon>Microbacteriaceae</taxon>
        <taxon>Glaciihabitans</taxon>
    </lineage>
</organism>
<dbReference type="InterPro" id="IPR046335">
    <property type="entry name" value="LacI/GalR-like_sensor"/>
</dbReference>
<evidence type="ECO:0000313" key="5">
    <source>
        <dbReference type="EMBL" id="PRY68419.1"/>
    </source>
</evidence>
<sequence length="385" mass="41132">MTDQIHHTPLASSRRTHVLDALLRDGAVRISQLTNELGVAPVTLRRDLAQMESEGLLVRVHGGAVPTSDSASVRVPSFALRAPVIESGANEPPTAQGSIAVLVPSLNYYWPGVMRGMESEVEKHGMRVLLRGASYELQDERPVLERLVLSDDVRGLIVAPNTETPHAQDVIQWLAECGTPSVLVERDAVLLPGGTPVESVTTDHALGAKLAARHLASLGHRKVGLMLSRFSPTSRKIAAGWQAACLELGLTPTDHFERILPDRSSPEFSAAVDATLDMALRTGITALLVHSDPEAMAFVDLALTRGISVPDDLSIIAYDDEVAQLFSPALTAVNPPRAAVGEAAVDLLLKRIADPTRPVHRVTLSPSLNVRGSTAPPRTRAASEG</sequence>
<dbReference type="SMART" id="SM00420">
    <property type="entry name" value="HTH_DEOR"/>
    <property type="match status" value="1"/>
</dbReference>
<dbReference type="PROSITE" id="PS51000">
    <property type="entry name" value="HTH_DEOR_2"/>
    <property type="match status" value="1"/>
</dbReference>
<dbReference type="PANTHER" id="PTHR30146:SF155">
    <property type="entry name" value="ALANINE RACEMASE"/>
    <property type="match status" value="1"/>
</dbReference>
<dbReference type="EMBL" id="PVTL01000004">
    <property type="protein sequence ID" value="PRY68419.1"/>
    <property type="molecule type" value="Genomic_DNA"/>
</dbReference>
<dbReference type="SUPFAM" id="SSF46785">
    <property type="entry name" value="Winged helix' DNA-binding domain"/>
    <property type="match status" value="1"/>
</dbReference>
<protein>
    <submittedName>
        <fullName evidence="5">GntR family transcriptional regulator</fullName>
    </submittedName>
</protein>
<evidence type="ECO:0000313" key="6">
    <source>
        <dbReference type="Proteomes" id="UP000237983"/>
    </source>
</evidence>
<dbReference type="Proteomes" id="UP000237983">
    <property type="component" value="Unassembled WGS sequence"/>
</dbReference>
<dbReference type="InterPro" id="IPR036388">
    <property type="entry name" value="WH-like_DNA-bd_sf"/>
</dbReference>
<feature type="domain" description="HTH deoR-type" evidence="4">
    <location>
        <begin position="11"/>
        <end position="66"/>
    </location>
</feature>